<dbReference type="InterPro" id="IPR001308">
    <property type="entry name" value="ETF_a/FixB"/>
</dbReference>
<dbReference type="InterPro" id="IPR014731">
    <property type="entry name" value="ETF_asu_C"/>
</dbReference>
<organism evidence="7">
    <name type="scientific">freshwater metagenome</name>
    <dbReference type="NCBI Taxonomy" id="449393"/>
    <lineage>
        <taxon>unclassified sequences</taxon>
        <taxon>metagenomes</taxon>
        <taxon>ecological metagenomes</taxon>
    </lineage>
</organism>
<evidence type="ECO:0000313" key="4">
    <source>
        <dbReference type="EMBL" id="CAB4727249.1"/>
    </source>
</evidence>
<evidence type="ECO:0000313" key="7">
    <source>
        <dbReference type="EMBL" id="CAB5056572.1"/>
    </source>
</evidence>
<feature type="domain" description="Electron transfer flavoprotein alpha subunit C-terminal" evidence="2">
    <location>
        <begin position="178"/>
        <end position="257"/>
    </location>
</feature>
<dbReference type="EMBL" id="CAEZXX010000198">
    <property type="protein sequence ID" value="CAB4727249.1"/>
    <property type="molecule type" value="Genomic_DNA"/>
</dbReference>
<name>A0A6J7TTZ0_9ZZZZ</name>
<dbReference type="SUPFAM" id="SSF52402">
    <property type="entry name" value="Adenine nucleotide alpha hydrolases-like"/>
    <property type="match status" value="1"/>
</dbReference>
<dbReference type="GO" id="GO:0009055">
    <property type="term" value="F:electron transfer activity"/>
    <property type="evidence" value="ECO:0007669"/>
    <property type="project" value="InterPro"/>
</dbReference>
<evidence type="ECO:0000313" key="6">
    <source>
        <dbReference type="EMBL" id="CAB4879705.1"/>
    </source>
</evidence>
<dbReference type="PANTHER" id="PTHR43153">
    <property type="entry name" value="ELECTRON TRANSFER FLAVOPROTEIN ALPHA"/>
    <property type="match status" value="1"/>
</dbReference>
<comment type="similarity">
    <text evidence="1">Belongs to the ETF alpha-subunit/FixB family.</text>
</comment>
<evidence type="ECO:0000259" key="3">
    <source>
        <dbReference type="Pfam" id="PF01012"/>
    </source>
</evidence>
<dbReference type="InterPro" id="IPR014730">
    <property type="entry name" value="ETF_a/b_N"/>
</dbReference>
<dbReference type="PANTHER" id="PTHR43153:SF1">
    <property type="entry name" value="ELECTRON TRANSFER FLAVOPROTEIN SUBUNIT ALPHA, MITOCHONDRIAL"/>
    <property type="match status" value="1"/>
</dbReference>
<proteinExistence type="inferred from homology"/>
<dbReference type="NCBIfam" id="NF038209">
    <property type="entry name" value="mft_etfA"/>
    <property type="match status" value="1"/>
</dbReference>
<feature type="domain" description="Electron transfer flavoprotein alpha/beta-subunit N-terminal" evidence="3">
    <location>
        <begin position="27"/>
        <end position="137"/>
    </location>
</feature>
<dbReference type="Pfam" id="PF00766">
    <property type="entry name" value="ETF_alpha"/>
    <property type="match status" value="1"/>
</dbReference>
<dbReference type="GO" id="GO:0050660">
    <property type="term" value="F:flavin adenine dinucleotide binding"/>
    <property type="evidence" value="ECO:0007669"/>
    <property type="project" value="InterPro"/>
</dbReference>
<dbReference type="InterPro" id="IPR014729">
    <property type="entry name" value="Rossmann-like_a/b/a_fold"/>
</dbReference>
<dbReference type="Gene3D" id="3.40.50.620">
    <property type="entry name" value="HUPs"/>
    <property type="match status" value="1"/>
</dbReference>
<dbReference type="SUPFAM" id="SSF52467">
    <property type="entry name" value="DHS-like NAD/FAD-binding domain"/>
    <property type="match status" value="1"/>
</dbReference>
<dbReference type="GO" id="GO:0033539">
    <property type="term" value="P:fatty acid beta-oxidation using acyl-CoA dehydrogenase"/>
    <property type="evidence" value="ECO:0007669"/>
    <property type="project" value="TreeGrafter"/>
</dbReference>
<protein>
    <submittedName>
        <fullName evidence="7">Unannotated protein</fullName>
    </submittedName>
</protein>
<dbReference type="AlphaFoldDB" id="A0A6J7TTZ0"/>
<dbReference type="EMBL" id="CAFBQP010000016">
    <property type="protein sequence ID" value="CAB5056572.1"/>
    <property type="molecule type" value="Genomic_DNA"/>
</dbReference>
<dbReference type="EMBL" id="CAFBLR010000123">
    <property type="protein sequence ID" value="CAB4879705.1"/>
    <property type="molecule type" value="Genomic_DNA"/>
</dbReference>
<evidence type="ECO:0000256" key="1">
    <source>
        <dbReference type="ARBA" id="ARBA00005817"/>
    </source>
</evidence>
<gene>
    <name evidence="4" type="ORF">UFOPK2602_02129</name>
    <name evidence="5" type="ORF">UFOPK2806_02228</name>
    <name evidence="6" type="ORF">UFOPK3417_01248</name>
    <name evidence="7" type="ORF">UFOPK4306_00577</name>
</gene>
<dbReference type="InterPro" id="IPR029035">
    <property type="entry name" value="DHS-like_NAD/FAD-binding_dom"/>
</dbReference>
<dbReference type="EMBL" id="CAEZYY010000044">
    <property type="protein sequence ID" value="CAB4767725.1"/>
    <property type="molecule type" value="Genomic_DNA"/>
</dbReference>
<reference evidence="7" key="1">
    <citation type="submission" date="2020-05" db="EMBL/GenBank/DDBJ databases">
        <authorList>
            <person name="Chiriac C."/>
            <person name="Salcher M."/>
            <person name="Ghai R."/>
            <person name="Kavagutti S V."/>
        </authorList>
    </citation>
    <scope>NUCLEOTIDE SEQUENCE</scope>
</reference>
<evidence type="ECO:0000313" key="5">
    <source>
        <dbReference type="EMBL" id="CAB4767725.1"/>
    </source>
</evidence>
<sequence length="306" mass="31419">MLAVLFARDGAVPAGGDEVVAECGGRVLVCGTGAHEAAAALQVQGARAVETGQFEPGTLAQQIAPLLDDDIVVLPGSPDGRDLAPRLAHVLRRRLLAGAIRVTEHEVFLARGGGREIHEVTVDGPFVATMVPGVRGTVPTPEADHGVPSVAEKVVAGTASGTDCAVLEVLGPDVATMDLAEAPRILGGGAGLDSSERFDQLTRVATALGASVGATRVVTDRGWLPHARQIGTTGCVIDPELYLAFGISGAVQHTAGLGQPQYILSVNTDPHCPMMQLADLAIVCDANAALDALEARMAERMAGQRG</sequence>
<evidence type="ECO:0000259" key="2">
    <source>
        <dbReference type="Pfam" id="PF00766"/>
    </source>
</evidence>
<dbReference type="Pfam" id="PF01012">
    <property type="entry name" value="ETF"/>
    <property type="match status" value="1"/>
</dbReference>
<dbReference type="Gene3D" id="3.40.50.1220">
    <property type="entry name" value="TPP-binding domain"/>
    <property type="match status" value="1"/>
</dbReference>
<accession>A0A6J7TTZ0</accession>